<dbReference type="InterPro" id="IPR050474">
    <property type="entry name" value="Hel308_SKI2-like"/>
</dbReference>
<dbReference type="GO" id="GO:0140097">
    <property type="term" value="F:catalytic activity, acting on DNA"/>
    <property type="evidence" value="ECO:0007669"/>
    <property type="project" value="UniProtKB-ARBA"/>
</dbReference>
<keyword evidence="2" id="KW-0378">Hydrolase</keyword>
<evidence type="ECO:0000259" key="6">
    <source>
        <dbReference type="PROSITE" id="PS51194"/>
    </source>
</evidence>
<dbReference type="SUPFAM" id="SSF52540">
    <property type="entry name" value="P-loop containing nucleoside triphosphate hydrolases"/>
    <property type="match status" value="1"/>
</dbReference>
<keyword evidence="4" id="KW-0067">ATP-binding</keyword>
<protein>
    <submittedName>
        <fullName evidence="7">Helicase</fullName>
    </submittedName>
</protein>
<organism evidence="7 8">
    <name type="scientific">Methanolobus vulcani</name>
    <dbReference type="NCBI Taxonomy" id="38026"/>
    <lineage>
        <taxon>Archaea</taxon>
        <taxon>Methanobacteriati</taxon>
        <taxon>Methanobacteriota</taxon>
        <taxon>Stenosarchaea group</taxon>
        <taxon>Methanomicrobia</taxon>
        <taxon>Methanosarcinales</taxon>
        <taxon>Methanosarcinaceae</taxon>
        <taxon>Methanolobus</taxon>
    </lineage>
</organism>
<keyword evidence="8" id="KW-1185">Reference proteome</keyword>
<dbReference type="SMART" id="SM00487">
    <property type="entry name" value="DEXDc"/>
    <property type="match status" value="1"/>
</dbReference>
<keyword evidence="1" id="KW-0547">Nucleotide-binding</keyword>
<evidence type="ECO:0000256" key="1">
    <source>
        <dbReference type="ARBA" id="ARBA00022741"/>
    </source>
</evidence>
<dbReference type="Pfam" id="PF00271">
    <property type="entry name" value="Helicase_C"/>
    <property type="match status" value="1"/>
</dbReference>
<dbReference type="AlphaFoldDB" id="A0A7Z7B2L1"/>
<feature type="domain" description="Helicase C-terminal" evidence="6">
    <location>
        <begin position="427"/>
        <end position="591"/>
    </location>
</feature>
<dbReference type="InterPro" id="IPR014001">
    <property type="entry name" value="Helicase_ATP-bd"/>
</dbReference>
<evidence type="ECO:0000313" key="8">
    <source>
        <dbReference type="Proteomes" id="UP000199259"/>
    </source>
</evidence>
<dbReference type="Pfam" id="PF00270">
    <property type="entry name" value="DEAD"/>
    <property type="match status" value="1"/>
</dbReference>
<evidence type="ECO:0000256" key="4">
    <source>
        <dbReference type="ARBA" id="ARBA00022840"/>
    </source>
</evidence>
<keyword evidence="3 7" id="KW-0347">Helicase</keyword>
<dbReference type="Pfam" id="PF19131">
    <property type="entry name" value="DUF5814"/>
    <property type="match status" value="1"/>
</dbReference>
<dbReference type="Gene3D" id="3.40.50.300">
    <property type="entry name" value="P-loop containing nucleotide triphosphate hydrolases"/>
    <property type="match status" value="2"/>
</dbReference>
<feature type="domain" description="Helicase ATP-binding" evidence="5">
    <location>
        <begin position="227"/>
        <end position="402"/>
    </location>
</feature>
<accession>A0A7Z7B2L1</accession>
<comment type="caution">
    <text evidence="7">The sequence shown here is derived from an EMBL/GenBank/DDBJ whole genome shotgun (WGS) entry which is preliminary data.</text>
</comment>
<dbReference type="SMART" id="SM00490">
    <property type="entry name" value="HELICc"/>
    <property type="match status" value="1"/>
</dbReference>
<dbReference type="OrthoDB" id="39583at2157"/>
<dbReference type="InterPro" id="IPR011545">
    <property type="entry name" value="DEAD/DEAH_box_helicase_dom"/>
</dbReference>
<dbReference type="InterPro" id="IPR027417">
    <property type="entry name" value="P-loop_NTPase"/>
</dbReference>
<reference evidence="7 8" key="1">
    <citation type="submission" date="2016-10" db="EMBL/GenBank/DDBJ databases">
        <authorList>
            <person name="Varghese N."/>
            <person name="Submissions S."/>
        </authorList>
    </citation>
    <scope>NUCLEOTIDE SEQUENCE [LARGE SCALE GENOMIC DNA]</scope>
    <source>
        <strain evidence="7 8">PL 12/M</strain>
    </source>
</reference>
<sequence>MTLWILASPERSKIIILPIRDRKKVPLFVGELILRHTDAGPRPHKFKVKSDGKGEYRPPSEFIDLLRIADRIMIAKGGDEKQTAEFAEMLQGFQLSADVVNACRFCLLKNRFNFLNRRSIKYHRDKICEDCAREELNRMLKSSQINYADEACQRFEEIMLKTKDLDRTMAMVSPEDLDRELTKFDSIAANTEVPTGKIKPLPLHKSFKKILLAKSDTLLPVQSLSIENGLLKGQNQLVTSVTATGKTLIAELAGIENILRGKGRMLYLVPLVALANQKYDQFTKRYSPIGLKTSIRVGSARIKTAKNASMKRTLDSEIIVGTYEGLDYLLRTGSADLLGKIGTVVIDEVHTIEDSERGHRLDGVIGRLKYVAPSAQFIYLSATVAKPKLRAKQFDARLVEYEYRPVPIERHLILCPEHSKNKIMARLVREEFATTSSKGHKGQTIIFTNSRRNCHRIAEALPISAAAYHAGLTSQERKKTEIAFLKGKLPVVVTTAALAAGVDFPASQVIFESLAMGIEWLTMQDFLQMLGRAGRPDYHDRGQVVLLAVPNKKYSGDKGDTEDAVALKLLKGEMEHTKVEYGEDEQLEEVLASVAVTSSKRDLEKIHSSMLADFNVDYLLGKLAKNKFIHKKGDFVSLTKFGKIAAGHFLSVSKAFLIRDSVLVEQDPIVTVSNLEFFDSVYYKYANRISSALNVNLPSRVFQGASLDILFEGENMDKLDITLRDQLFEFAADFLTCNCRDSPYCGCAERKFSEKIISIRAEGYEPEGIVKKLEHLYGVTAYPGDVLGYLDNVVRNLEAVEMIASAYSKRDISSKAKSLRKQVEG</sequence>
<evidence type="ECO:0000313" key="7">
    <source>
        <dbReference type="EMBL" id="SDG03856.1"/>
    </source>
</evidence>
<dbReference type="InterPro" id="IPR043852">
    <property type="entry name" value="DUF5814"/>
</dbReference>
<dbReference type="GO" id="GO:0003676">
    <property type="term" value="F:nucleic acid binding"/>
    <property type="evidence" value="ECO:0007669"/>
    <property type="project" value="InterPro"/>
</dbReference>
<dbReference type="PANTHER" id="PTHR47961">
    <property type="entry name" value="DNA POLYMERASE THETA, PUTATIVE (AFU_ORTHOLOGUE AFUA_1G05260)-RELATED"/>
    <property type="match status" value="1"/>
</dbReference>
<dbReference type="PROSITE" id="PS51194">
    <property type="entry name" value="HELICASE_CTER"/>
    <property type="match status" value="1"/>
</dbReference>
<dbReference type="CDD" id="cd18795">
    <property type="entry name" value="SF2_C_Ski2"/>
    <property type="match status" value="1"/>
</dbReference>
<dbReference type="PANTHER" id="PTHR47961:SF1">
    <property type="entry name" value="ATP-DEPENDENT HELICASE MJ1401-RELATED"/>
    <property type="match status" value="1"/>
</dbReference>
<name>A0A7Z7B2L1_9EURY</name>
<dbReference type="PROSITE" id="PS51192">
    <property type="entry name" value="HELICASE_ATP_BIND_1"/>
    <property type="match status" value="1"/>
</dbReference>
<dbReference type="GO" id="GO:0016787">
    <property type="term" value="F:hydrolase activity"/>
    <property type="evidence" value="ECO:0007669"/>
    <property type="project" value="UniProtKB-KW"/>
</dbReference>
<dbReference type="GO" id="GO:0005524">
    <property type="term" value="F:ATP binding"/>
    <property type="evidence" value="ECO:0007669"/>
    <property type="project" value="UniProtKB-KW"/>
</dbReference>
<dbReference type="EMBL" id="FNCA01000006">
    <property type="protein sequence ID" value="SDG03856.1"/>
    <property type="molecule type" value="Genomic_DNA"/>
</dbReference>
<proteinExistence type="predicted"/>
<evidence type="ECO:0000256" key="3">
    <source>
        <dbReference type="ARBA" id="ARBA00022806"/>
    </source>
</evidence>
<dbReference type="InterPro" id="IPR001650">
    <property type="entry name" value="Helicase_C-like"/>
</dbReference>
<dbReference type="RefSeq" id="WP_091710299.1">
    <property type="nucleotide sequence ID" value="NZ_FNCA01000006.1"/>
</dbReference>
<evidence type="ECO:0000256" key="2">
    <source>
        <dbReference type="ARBA" id="ARBA00022801"/>
    </source>
</evidence>
<dbReference type="GO" id="GO:0004386">
    <property type="term" value="F:helicase activity"/>
    <property type="evidence" value="ECO:0007669"/>
    <property type="project" value="UniProtKB-KW"/>
</dbReference>
<evidence type="ECO:0000259" key="5">
    <source>
        <dbReference type="PROSITE" id="PS51192"/>
    </source>
</evidence>
<gene>
    <name evidence="7" type="ORF">SAMN04488589_1998</name>
</gene>
<dbReference type="Proteomes" id="UP000199259">
    <property type="component" value="Unassembled WGS sequence"/>
</dbReference>